<feature type="non-terminal residue" evidence="1">
    <location>
        <position position="181"/>
    </location>
</feature>
<dbReference type="Proteomes" id="UP000489600">
    <property type="component" value="Unassembled WGS sequence"/>
</dbReference>
<protein>
    <submittedName>
        <fullName evidence="1">Uncharacterized protein</fullName>
    </submittedName>
</protein>
<evidence type="ECO:0000313" key="1">
    <source>
        <dbReference type="EMBL" id="VVA94199.1"/>
    </source>
</evidence>
<accession>A0A565AZY9</accession>
<organism evidence="1 2">
    <name type="scientific">Arabis nemorensis</name>
    <dbReference type="NCBI Taxonomy" id="586526"/>
    <lineage>
        <taxon>Eukaryota</taxon>
        <taxon>Viridiplantae</taxon>
        <taxon>Streptophyta</taxon>
        <taxon>Embryophyta</taxon>
        <taxon>Tracheophyta</taxon>
        <taxon>Spermatophyta</taxon>
        <taxon>Magnoliopsida</taxon>
        <taxon>eudicotyledons</taxon>
        <taxon>Gunneridae</taxon>
        <taxon>Pentapetalae</taxon>
        <taxon>rosids</taxon>
        <taxon>malvids</taxon>
        <taxon>Brassicales</taxon>
        <taxon>Brassicaceae</taxon>
        <taxon>Arabideae</taxon>
        <taxon>Arabis</taxon>
    </lineage>
</organism>
<evidence type="ECO:0000313" key="2">
    <source>
        <dbReference type="Proteomes" id="UP000489600"/>
    </source>
</evidence>
<keyword evidence="2" id="KW-1185">Reference proteome</keyword>
<dbReference type="EMBL" id="CABITT030000002">
    <property type="protein sequence ID" value="VVA94199.1"/>
    <property type="molecule type" value="Genomic_DNA"/>
</dbReference>
<reference evidence="1" key="1">
    <citation type="submission" date="2019-07" db="EMBL/GenBank/DDBJ databases">
        <authorList>
            <person name="Dittberner H."/>
        </authorList>
    </citation>
    <scope>NUCLEOTIDE SEQUENCE [LARGE SCALE GENOMIC DNA]</scope>
</reference>
<name>A0A565AZY9_9BRAS</name>
<comment type="caution">
    <text evidence="1">The sequence shown here is derived from an EMBL/GenBank/DDBJ whole genome shotgun (WGS) entry which is preliminary data.</text>
</comment>
<proteinExistence type="predicted"/>
<gene>
    <name evidence="1" type="ORF">ANE_LOCUS4644</name>
</gene>
<dbReference type="AlphaFoldDB" id="A0A565AZY9"/>
<sequence length="181" mass="21133">MVETIHLRFVGGGWYSAFTQVEHAISVKGFATLYDDRYSQYRAHTVSNDGCVLIITALLWKETPWKPPWKRQGFGVEDASSLLYGDIRIIAENWESGFLFLSKESIYWVLNRRIFIDLARKLANVIQQGEFVFGIVNKWVITKDEDRFRLETNMWKRNNIVNTLLAIKTFWNEASLKFTSV</sequence>